<comment type="caution">
    <text evidence="1">The sequence shown here is derived from an EMBL/GenBank/DDBJ whole genome shotgun (WGS) entry which is preliminary data.</text>
</comment>
<protein>
    <submittedName>
        <fullName evidence="1">Uncharacterized protein</fullName>
    </submittedName>
</protein>
<feature type="non-terminal residue" evidence="1">
    <location>
        <position position="1"/>
    </location>
</feature>
<accession>A0AAE0PF07</accession>
<name>A0AAE0PF07_SORBR</name>
<dbReference type="AlphaFoldDB" id="A0AAE0PF07"/>
<organism evidence="1 2">
    <name type="scientific">Sordaria brevicollis</name>
    <dbReference type="NCBI Taxonomy" id="83679"/>
    <lineage>
        <taxon>Eukaryota</taxon>
        <taxon>Fungi</taxon>
        <taxon>Dikarya</taxon>
        <taxon>Ascomycota</taxon>
        <taxon>Pezizomycotina</taxon>
        <taxon>Sordariomycetes</taxon>
        <taxon>Sordariomycetidae</taxon>
        <taxon>Sordariales</taxon>
        <taxon>Sordariaceae</taxon>
        <taxon>Sordaria</taxon>
    </lineage>
</organism>
<proteinExistence type="predicted"/>
<evidence type="ECO:0000313" key="1">
    <source>
        <dbReference type="EMBL" id="KAK3398758.1"/>
    </source>
</evidence>
<dbReference type="Proteomes" id="UP001281003">
    <property type="component" value="Unassembled WGS sequence"/>
</dbReference>
<keyword evidence="2" id="KW-1185">Reference proteome</keyword>
<reference evidence="1" key="2">
    <citation type="submission" date="2023-07" db="EMBL/GenBank/DDBJ databases">
        <authorList>
            <consortium name="Lawrence Berkeley National Laboratory"/>
            <person name="Haridas S."/>
            <person name="Hensen N."/>
            <person name="Bonometti L."/>
            <person name="Westerberg I."/>
            <person name="Brannstrom I.O."/>
            <person name="Guillou S."/>
            <person name="Cros-Aarteil S."/>
            <person name="Calhoun S."/>
            <person name="Kuo A."/>
            <person name="Mondo S."/>
            <person name="Pangilinan J."/>
            <person name="Riley R."/>
            <person name="LaButti K."/>
            <person name="Andreopoulos B."/>
            <person name="Lipzen A."/>
            <person name="Chen C."/>
            <person name="Yanf M."/>
            <person name="Daum C."/>
            <person name="Ng V."/>
            <person name="Clum A."/>
            <person name="Steindorff A."/>
            <person name="Ohm R."/>
            <person name="Martin F."/>
            <person name="Silar P."/>
            <person name="Natvig D."/>
            <person name="Lalanne C."/>
            <person name="Gautier V."/>
            <person name="Ament-velasquez S.L."/>
            <person name="Kruys A."/>
            <person name="Hutchinson M.I."/>
            <person name="Powell A.J."/>
            <person name="Barry K."/>
            <person name="Miller A.N."/>
            <person name="Grigoriev I.V."/>
            <person name="Debuchy R."/>
            <person name="Gladieux P."/>
            <person name="Thoren M.H."/>
            <person name="Johannesson H."/>
        </authorList>
    </citation>
    <scope>NUCLEOTIDE SEQUENCE</scope>
    <source>
        <strain evidence="1">FGSC 1904</strain>
    </source>
</reference>
<reference evidence="1" key="1">
    <citation type="journal article" date="2023" name="Mol. Phylogenet. Evol.">
        <title>Genome-scale phylogeny and comparative genomics of the fungal order Sordariales.</title>
        <authorList>
            <person name="Hensen N."/>
            <person name="Bonometti L."/>
            <person name="Westerberg I."/>
            <person name="Brannstrom I.O."/>
            <person name="Guillou S."/>
            <person name="Cros-Aarteil S."/>
            <person name="Calhoun S."/>
            <person name="Haridas S."/>
            <person name="Kuo A."/>
            <person name="Mondo S."/>
            <person name="Pangilinan J."/>
            <person name="Riley R."/>
            <person name="LaButti K."/>
            <person name="Andreopoulos B."/>
            <person name="Lipzen A."/>
            <person name="Chen C."/>
            <person name="Yan M."/>
            <person name="Daum C."/>
            <person name="Ng V."/>
            <person name="Clum A."/>
            <person name="Steindorff A."/>
            <person name="Ohm R.A."/>
            <person name="Martin F."/>
            <person name="Silar P."/>
            <person name="Natvig D.O."/>
            <person name="Lalanne C."/>
            <person name="Gautier V."/>
            <person name="Ament-Velasquez S.L."/>
            <person name="Kruys A."/>
            <person name="Hutchinson M.I."/>
            <person name="Powell A.J."/>
            <person name="Barry K."/>
            <person name="Miller A.N."/>
            <person name="Grigoriev I.V."/>
            <person name="Debuchy R."/>
            <person name="Gladieux P."/>
            <person name="Hiltunen Thoren M."/>
            <person name="Johannesson H."/>
        </authorList>
    </citation>
    <scope>NUCLEOTIDE SEQUENCE</scope>
    <source>
        <strain evidence="1">FGSC 1904</strain>
    </source>
</reference>
<evidence type="ECO:0000313" key="2">
    <source>
        <dbReference type="Proteomes" id="UP001281003"/>
    </source>
</evidence>
<gene>
    <name evidence="1" type="ORF">B0T20DRAFT_411963</name>
</gene>
<dbReference type="EMBL" id="JAUTDP010000006">
    <property type="protein sequence ID" value="KAK3398758.1"/>
    <property type="molecule type" value="Genomic_DNA"/>
</dbReference>
<sequence length="140" mass="15889">MNIMKLSHVIRAIAGPVSFQDFSKYHLSWCAQKAIEHTPRMLTGIEHNIHTLKYSQCVYTIPDGTFFDYHCLCRGGDGEGSAIMSMALEIGHVLLDPCGWERTMEKTFPEIRDFCIAALKDPTLGNLKKNPLPPRRRRAL</sequence>